<sequence>MTRGKDMVVILEIAGPFRWRLKAEHYGPLRRLIWGWFSVAYISAGFNDVAKAIRQDERERLAENSQLPRPKGLS</sequence>
<proteinExistence type="predicted"/>
<name>A0A2I1DIX2_9PROT</name>
<evidence type="ECO:0000313" key="2">
    <source>
        <dbReference type="Proteomes" id="UP000234329"/>
    </source>
</evidence>
<dbReference type="EMBL" id="MXAV01000049">
    <property type="protein sequence ID" value="PKY09816.1"/>
    <property type="molecule type" value="Genomic_DNA"/>
</dbReference>
<protein>
    <submittedName>
        <fullName evidence="1">Uncharacterized protein</fullName>
    </submittedName>
</protein>
<dbReference type="AlphaFoldDB" id="A0A2I1DIX2"/>
<evidence type="ECO:0000313" key="1">
    <source>
        <dbReference type="EMBL" id="PKY09816.1"/>
    </source>
</evidence>
<dbReference type="Proteomes" id="UP000234329">
    <property type="component" value="Unassembled WGS sequence"/>
</dbReference>
<dbReference type="OrthoDB" id="9342747at2"/>
<comment type="caution">
    <text evidence="1">The sequence shown here is derived from an EMBL/GenBank/DDBJ whole genome shotgun (WGS) entry which is preliminary data.</text>
</comment>
<keyword evidence="2" id="KW-1185">Reference proteome</keyword>
<dbReference type="InParanoid" id="A0A2I1DIX2"/>
<organism evidence="1 2">
    <name type="scientific">Acidithiobacillus marinus</name>
    <dbReference type="NCBI Taxonomy" id="187490"/>
    <lineage>
        <taxon>Bacteria</taxon>
        <taxon>Pseudomonadati</taxon>
        <taxon>Pseudomonadota</taxon>
        <taxon>Acidithiobacillia</taxon>
        <taxon>Acidithiobacillales</taxon>
        <taxon>Acidithiobacillaceae</taxon>
        <taxon>Acidithiobacillus</taxon>
    </lineage>
</organism>
<reference evidence="1 2" key="1">
    <citation type="submission" date="2017-03" db="EMBL/GenBank/DDBJ databases">
        <title>Draft genime sequence of the acidophilic sulfur-oxidizing bacterium Acidithiobacillus sp. SH, isolated from seawater.</title>
        <authorList>
            <person name="Sharmin S."/>
            <person name="Tokuhisa M."/>
            <person name="Kanao T."/>
            <person name="Kamimura K."/>
        </authorList>
    </citation>
    <scope>NUCLEOTIDE SEQUENCE [LARGE SCALE GENOMIC DNA]</scope>
    <source>
        <strain evidence="1 2">SH</strain>
    </source>
</reference>
<dbReference type="RefSeq" id="WP_101538748.1">
    <property type="nucleotide sequence ID" value="NZ_MXAV01000049.1"/>
</dbReference>
<accession>A0A2I1DIX2</accession>
<gene>
    <name evidence="1" type="ORF">B1757_13085</name>
</gene>